<accession>A0A061GE86</accession>
<name>A0A061GE86_THECC</name>
<sequence>MASSKVTESHRENAEIYYGEDICKQKCLELLEEISLPKGIIPVEIVEFGRDRSTGFVWMKLKSKKEHKFKRINKVVSYDTEITFFAENGRVKKLTGIKSKELLFWVSISDMFIEDPSSGKIFFAVRSGVRAHFPISAFELEEDKKNSTDSKHTT</sequence>
<evidence type="ECO:0008006" key="3">
    <source>
        <dbReference type="Google" id="ProtNLM"/>
    </source>
</evidence>
<keyword evidence="2" id="KW-1185">Reference proteome</keyword>
<dbReference type="OMA" id="DICKQKC"/>
<evidence type="ECO:0000313" key="1">
    <source>
        <dbReference type="EMBL" id="EOY27708.1"/>
    </source>
</evidence>
<dbReference type="PANTHER" id="PTHR31676">
    <property type="entry name" value="T31J12.3 PROTEIN-RELATED"/>
    <property type="match status" value="1"/>
</dbReference>
<dbReference type="Pfam" id="PF04398">
    <property type="entry name" value="DUF538"/>
    <property type="match status" value="1"/>
</dbReference>
<dbReference type="STRING" id="3641.A0A061GE86"/>
<dbReference type="EMBL" id="CM001884">
    <property type="protein sequence ID" value="EOY27708.1"/>
    <property type="molecule type" value="Genomic_DNA"/>
</dbReference>
<dbReference type="InterPro" id="IPR036758">
    <property type="entry name" value="At5g01610-like"/>
</dbReference>
<evidence type="ECO:0000313" key="2">
    <source>
        <dbReference type="Proteomes" id="UP000026915"/>
    </source>
</evidence>
<dbReference type="Gene3D" id="2.30.240.10">
    <property type="entry name" value="At5g01610-like"/>
    <property type="match status" value="1"/>
</dbReference>
<dbReference type="InterPro" id="IPR007493">
    <property type="entry name" value="DUF538"/>
</dbReference>
<dbReference type="Proteomes" id="UP000026915">
    <property type="component" value="Chromosome 6"/>
</dbReference>
<reference evidence="1 2" key="1">
    <citation type="journal article" date="2013" name="Genome Biol.">
        <title>The genome sequence of the most widely cultivated cacao type and its use to identify candidate genes regulating pod color.</title>
        <authorList>
            <person name="Motamayor J.C."/>
            <person name="Mockaitis K."/>
            <person name="Schmutz J."/>
            <person name="Haiminen N."/>
            <person name="Iii D.L."/>
            <person name="Cornejo O."/>
            <person name="Findley S.D."/>
            <person name="Zheng P."/>
            <person name="Utro F."/>
            <person name="Royaert S."/>
            <person name="Saski C."/>
            <person name="Jenkins J."/>
            <person name="Podicheti R."/>
            <person name="Zhao M."/>
            <person name="Scheffler B.E."/>
            <person name="Stack J.C."/>
            <person name="Feltus F.A."/>
            <person name="Mustiga G.M."/>
            <person name="Amores F."/>
            <person name="Phillips W."/>
            <person name="Marelli J.P."/>
            <person name="May G.D."/>
            <person name="Shapiro H."/>
            <person name="Ma J."/>
            <person name="Bustamante C.D."/>
            <person name="Schnell R.J."/>
            <person name="Main D."/>
            <person name="Gilbert D."/>
            <person name="Parida L."/>
            <person name="Kuhn D.N."/>
        </authorList>
    </citation>
    <scope>NUCLEOTIDE SEQUENCE [LARGE SCALE GENOMIC DNA]</scope>
    <source>
        <strain evidence="2">cv. Matina 1-6</strain>
    </source>
</reference>
<protein>
    <recommendedName>
        <fullName evidence="3">DUF538 family protein</fullName>
    </recommendedName>
</protein>
<dbReference type="InParanoid" id="A0A061GE86"/>
<dbReference type="PANTHER" id="PTHR31676:SF193">
    <property type="entry name" value="DUF538 FAMILY PROTEIN"/>
    <property type="match status" value="1"/>
</dbReference>
<dbReference type="AlphaFoldDB" id="A0A061GE86"/>
<organism evidence="1 2">
    <name type="scientific">Theobroma cacao</name>
    <name type="common">Cacao</name>
    <name type="synonym">Cocoa</name>
    <dbReference type="NCBI Taxonomy" id="3641"/>
    <lineage>
        <taxon>Eukaryota</taxon>
        <taxon>Viridiplantae</taxon>
        <taxon>Streptophyta</taxon>
        <taxon>Embryophyta</taxon>
        <taxon>Tracheophyta</taxon>
        <taxon>Spermatophyta</taxon>
        <taxon>Magnoliopsida</taxon>
        <taxon>eudicotyledons</taxon>
        <taxon>Gunneridae</taxon>
        <taxon>Pentapetalae</taxon>
        <taxon>rosids</taxon>
        <taxon>malvids</taxon>
        <taxon>Malvales</taxon>
        <taxon>Malvaceae</taxon>
        <taxon>Byttnerioideae</taxon>
        <taxon>Theobroma</taxon>
    </lineage>
</organism>
<dbReference type="eggNOG" id="ENOG502S0BP">
    <property type="taxonomic scope" value="Eukaryota"/>
</dbReference>
<gene>
    <name evidence="1" type="ORF">TCM_029490</name>
</gene>
<dbReference type="SUPFAM" id="SSF141562">
    <property type="entry name" value="At5g01610-like"/>
    <property type="match status" value="1"/>
</dbReference>
<proteinExistence type="predicted"/>
<dbReference type="HOGENOM" id="CLU_105193_2_0_1"/>
<dbReference type="Gramene" id="EOY27708">
    <property type="protein sequence ID" value="EOY27708"/>
    <property type="gene ID" value="TCM_029490"/>
</dbReference>